<organism evidence="2 3">
    <name type="scientific">Laetiporus sulphureus 93-53</name>
    <dbReference type="NCBI Taxonomy" id="1314785"/>
    <lineage>
        <taxon>Eukaryota</taxon>
        <taxon>Fungi</taxon>
        <taxon>Dikarya</taxon>
        <taxon>Basidiomycota</taxon>
        <taxon>Agaricomycotina</taxon>
        <taxon>Agaricomycetes</taxon>
        <taxon>Polyporales</taxon>
        <taxon>Laetiporus</taxon>
    </lineage>
</organism>
<dbReference type="InterPro" id="IPR001810">
    <property type="entry name" value="F-box_dom"/>
</dbReference>
<dbReference type="OrthoDB" id="8048523at2759"/>
<dbReference type="Proteomes" id="UP000076871">
    <property type="component" value="Unassembled WGS sequence"/>
</dbReference>
<name>A0A165HM16_9APHY</name>
<dbReference type="RefSeq" id="XP_040769558.1">
    <property type="nucleotide sequence ID" value="XM_040910452.1"/>
</dbReference>
<evidence type="ECO:0000259" key="1">
    <source>
        <dbReference type="Pfam" id="PF12937"/>
    </source>
</evidence>
<proteinExistence type="predicted"/>
<sequence length="535" mass="60783">MSIPHLREALHCLESKMASLLSERDILESSLEQAVRMQSPIHRLPEELLSAIFEIGVFDAEEEDSATLFSLMLVSRGWRDVALHTPGLWSRIAVGTRHSLDRARLRLERSKSVPLHVCIDFSPRMEYGSVTTESIVHAMDQLRSSIWRWKTFHLIVPNCSHAHATLTRCREQAPALEMLSVRIRHSMQEDRYSTLPFPLFNGRTPRLRSCSFTSFHFNWDLKITSKLRVLKLGGYWNGFAPSVDRILDILRACPQLEELALRNMSDIEADPTSIASIGTTDHDCVGDTKMVHLPRLTKASFYYSGNNRTRAILSFLSFPTLERMELCFLDNVSPMVEQLRRQSQTRLPLRHLRIEASYFNELKLLRVLRRLPALTTLEFVDVEDVSSNFLKNLATPASTHTWTCPKLTHLCLEGCTSLDWESLRSFVESRLPAQPRALPCQAGLHTTSSSSRSWKATSSASASAYAAHAHTLSRIPAMHPVPGTMNTVGWPHRLASINLTRCHQISKEMVQWLRLYVAEVKCETTKGIWGEVMMA</sequence>
<dbReference type="AlphaFoldDB" id="A0A165HM16"/>
<dbReference type="SMART" id="SM00367">
    <property type="entry name" value="LRR_CC"/>
    <property type="match status" value="2"/>
</dbReference>
<keyword evidence="3" id="KW-1185">Reference proteome</keyword>
<dbReference type="Pfam" id="PF12937">
    <property type="entry name" value="F-box-like"/>
    <property type="match status" value="1"/>
</dbReference>
<dbReference type="GeneID" id="63827481"/>
<dbReference type="InParanoid" id="A0A165HM16"/>
<dbReference type="InterPro" id="IPR006553">
    <property type="entry name" value="Leu-rich_rpt_Cys-con_subtyp"/>
</dbReference>
<evidence type="ECO:0000313" key="3">
    <source>
        <dbReference type="Proteomes" id="UP000076871"/>
    </source>
</evidence>
<dbReference type="Gene3D" id="3.80.10.10">
    <property type="entry name" value="Ribonuclease Inhibitor"/>
    <property type="match status" value="1"/>
</dbReference>
<feature type="domain" description="F-box" evidence="1">
    <location>
        <begin position="41"/>
        <end position="92"/>
    </location>
</feature>
<evidence type="ECO:0000313" key="2">
    <source>
        <dbReference type="EMBL" id="KZT11910.1"/>
    </source>
</evidence>
<dbReference type="SUPFAM" id="SSF52047">
    <property type="entry name" value="RNI-like"/>
    <property type="match status" value="1"/>
</dbReference>
<dbReference type="InterPro" id="IPR032675">
    <property type="entry name" value="LRR_dom_sf"/>
</dbReference>
<accession>A0A165HM16</accession>
<dbReference type="EMBL" id="KV427606">
    <property type="protein sequence ID" value="KZT11910.1"/>
    <property type="molecule type" value="Genomic_DNA"/>
</dbReference>
<dbReference type="PANTHER" id="PTHR38926">
    <property type="entry name" value="F-BOX DOMAIN CONTAINING PROTEIN, EXPRESSED"/>
    <property type="match status" value="1"/>
</dbReference>
<gene>
    <name evidence="2" type="ORF">LAESUDRAFT_733836</name>
</gene>
<dbReference type="STRING" id="1314785.A0A165HM16"/>
<reference evidence="2 3" key="1">
    <citation type="journal article" date="2016" name="Mol. Biol. Evol.">
        <title>Comparative Genomics of Early-Diverging Mushroom-Forming Fungi Provides Insights into the Origins of Lignocellulose Decay Capabilities.</title>
        <authorList>
            <person name="Nagy L.G."/>
            <person name="Riley R."/>
            <person name="Tritt A."/>
            <person name="Adam C."/>
            <person name="Daum C."/>
            <person name="Floudas D."/>
            <person name="Sun H."/>
            <person name="Yadav J.S."/>
            <person name="Pangilinan J."/>
            <person name="Larsson K.H."/>
            <person name="Matsuura K."/>
            <person name="Barry K."/>
            <person name="Labutti K."/>
            <person name="Kuo R."/>
            <person name="Ohm R.A."/>
            <person name="Bhattacharya S.S."/>
            <person name="Shirouzu T."/>
            <person name="Yoshinaga Y."/>
            <person name="Martin F.M."/>
            <person name="Grigoriev I.V."/>
            <person name="Hibbett D.S."/>
        </authorList>
    </citation>
    <scope>NUCLEOTIDE SEQUENCE [LARGE SCALE GENOMIC DNA]</scope>
    <source>
        <strain evidence="2 3">93-53</strain>
    </source>
</reference>
<dbReference type="Gene3D" id="1.20.1280.50">
    <property type="match status" value="1"/>
</dbReference>
<protein>
    <recommendedName>
        <fullName evidence="1">F-box domain-containing protein</fullName>
    </recommendedName>
</protein>
<dbReference type="PANTHER" id="PTHR38926:SF72">
    <property type="entry name" value="IM:7136021-RELATED"/>
    <property type="match status" value="1"/>
</dbReference>